<evidence type="ECO:0000256" key="1">
    <source>
        <dbReference type="SAM" id="MobiDB-lite"/>
    </source>
</evidence>
<dbReference type="Pfam" id="PF23980">
    <property type="entry name" value="Phage_tail_tube_init"/>
    <property type="match status" value="1"/>
</dbReference>
<gene>
    <name evidence="2" type="ORF">orf130</name>
</gene>
<feature type="region of interest" description="Disordered" evidence="1">
    <location>
        <begin position="64"/>
        <end position="119"/>
    </location>
</feature>
<sequence length="141" mass="15417">MGLNSDNIGNDYQLIFHDYTSDHHWKVSFSPNGYSIIQDVKQPLMYNYSLSFYVVSVANKASASEISQTTTGNSKTSVDPSKNTDNQYDKNGNSDAIHGGSTSKSKSSTRNTTVINPNDDSQSALQLAIQNLNKIWTGSGK</sequence>
<feature type="compositionally biased region" description="Polar residues" evidence="1">
    <location>
        <begin position="64"/>
        <end position="94"/>
    </location>
</feature>
<evidence type="ECO:0000313" key="3">
    <source>
        <dbReference type="Proteomes" id="UP000002117"/>
    </source>
</evidence>
<feature type="compositionally biased region" description="Polar residues" evidence="1">
    <location>
        <begin position="110"/>
        <end position="119"/>
    </location>
</feature>
<feature type="compositionally biased region" description="Low complexity" evidence="1">
    <location>
        <begin position="99"/>
        <end position="109"/>
    </location>
</feature>
<proteinExistence type="predicted"/>
<name>Q5ULI4_9CAUD</name>
<dbReference type="EMBL" id="AY682195">
    <property type="protein sequence ID" value="AAV35950.1"/>
    <property type="molecule type" value="Genomic_DNA"/>
</dbReference>
<accession>Q5ULI4</accession>
<dbReference type="InterPro" id="IPR056958">
    <property type="entry name" value="Phage_tail_tube_init_put"/>
</dbReference>
<keyword evidence="3" id="KW-1185">Reference proteome</keyword>
<dbReference type="RefSeq" id="YP_164765.1">
    <property type="nucleotide sequence ID" value="NC_006565.1"/>
</dbReference>
<organism evidence="2 3">
    <name type="scientific">Lactobacillus phage LP65</name>
    <dbReference type="NCBI Taxonomy" id="2892344"/>
    <lineage>
        <taxon>Viruses</taxon>
        <taxon>Duplodnaviria</taxon>
        <taxon>Heunggongvirae</taxon>
        <taxon>Uroviricota</taxon>
        <taxon>Caudoviricetes</taxon>
        <taxon>Herelleviridae</taxon>
        <taxon>Salchichonvirus</taxon>
        <taxon>Salchichonvirus LP65</taxon>
    </lineage>
</organism>
<reference evidence="2 3" key="1">
    <citation type="journal article" date="2004" name="J. Bacteriol.">
        <title>Lactobacillus plantarum bacteriophage LP65: a new member of the SPO1-like genus of the family Myoviridae.</title>
        <authorList>
            <person name="Chibani-Chennoufi S."/>
            <person name="Dillmann M.L."/>
            <person name="Marvin-Guy L."/>
            <person name="Rami-Shojaei S."/>
            <person name="Brussow H."/>
        </authorList>
    </citation>
    <scope>NUCLEOTIDE SEQUENCE</scope>
</reference>
<dbReference type="Proteomes" id="UP000002117">
    <property type="component" value="Segment"/>
</dbReference>
<protein>
    <submittedName>
        <fullName evidence="2">Orf130</fullName>
    </submittedName>
</protein>
<dbReference type="KEGG" id="vg:3197392"/>
<dbReference type="OrthoDB" id="7157at10239"/>
<evidence type="ECO:0000313" key="2">
    <source>
        <dbReference type="EMBL" id="AAV35950.1"/>
    </source>
</evidence>